<evidence type="ECO:0000256" key="1">
    <source>
        <dbReference type="ARBA" id="ARBA00013194"/>
    </source>
</evidence>
<evidence type="ECO:0000256" key="2">
    <source>
        <dbReference type="ARBA" id="ARBA00023110"/>
    </source>
</evidence>
<evidence type="ECO:0000259" key="5">
    <source>
        <dbReference type="PROSITE" id="PS50072"/>
    </source>
</evidence>
<feature type="chain" id="PRO_5015769845" description="peptidylprolyl isomerase" evidence="4">
    <location>
        <begin position="18"/>
        <end position="200"/>
    </location>
</feature>
<dbReference type="GO" id="GO:0003755">
    <property type="term" value="F:peptidyl-prolyl cis-trans isomerase activity"/>
    <property type="evidence" value="ECO:0007669"/>
    <property type="project" value="UniProtKB-KW"/>
</dbReference>
<organism evidence="6 7">
    <name type="scientific">Flavobacterium album</name>
    <dbReference type="NCBI Taxonomy" id="2175091"/>
    <lineage>
        <taxon>Bacteria</taxon>
        <taxon>Pseudomonadati</taxon>
        <taxon>Bacteroidota</taxon>
        <taxon>Flavobacteriia</taxon>
        <taxon>Flavobacteriales</taxon>
        <taxon>Flavobacteriaceae</taxon>
        <taxon>Flavobacterium</taxon>
    </lineage>
</organism>
<dbReference type="SUPFAM" id="SSF50891">
    <property type="entry name" value="Cyclophilin-like"/>
    <property type="match status" value="1"/>
</dbReference>
<dbReference type="Proteomes" id="UP000244929">
    <property type="component" value="Chromosome"/>
</dbReference>
<evidence type="ECO:0000313" key="7">
    <source>
        <dbReference type="Proteomes" id="UP000244929"/>
    </source>
</evidence>
<dbReference type="AlphaFoldDB" id="A0A2S1R1Y0"/>
<protein>
    <recommendedName>
        <fullName evidence="1">peptidylprolyl isomerase</fullName>
        <ecNumber evidence="1">5.2.1.8</ecNumber>
    </recommendedName>
</protein>
<dbReference type="EC" id="5.2.1.8" evidence="1"/>
<dbReference type="PANTHER" id="PTHR43246">
    <property type="entry name" value="PEPTIDYL-PROLYL CIS-TRANS ISOMERASE CYP38, CHLOROPLASTIC"/>
    <property type="match status" value="1"/>
</dbReference>
<feature type="domain" description="PPIase cyclophilin-type" evidence="5">
    <location>
        <begin position="39"/>
        <end position="162"/>
    </location>
</feature>
<dbReference type="Gene3D" id="2.40.100.10">
    <property type="entry name" value="Cyclophilin-like"/>
    <property type="match status" value="1"/>
</dbReference>
<gene>
    <name evidence="6" type="ORF">HYN59_16905</name>
</gene>
<dbReference type="InterPro" id="IPR002130">
    <property type="entry name" value="Cyclophilin-type_PPIase_dom"/>
</dbReference>
<dbReference type="EMBL" id="CP029186">
    <property type="protein sequence ID" value="AWH86680.1"/>
    <property type="molecule type" value="Genomic_DNA"/>
</dbReference>
<dbReference type="OrthoDB" id="9807797at2"/>
<keyword evidence="7" id="KW-1185">Reference proteome</keyword>
<reference evidence="6 7" key="1">
    <citation type="submission" date="2018-04" db="EMBL/GenBank/DDBJ databases">
        <title>Genome sequencing of Flavobacterium sp. HYN0059.</title>
        <authorList>
            <person name="Yi H."/>
            <person name="Baek C."/>
        </authorList>
    </citation>
    <scope>NUCLEOTIDE SEQUENCE [LARGE SCALE GENOMIC DNA]</scope>
    <source>
        <strain evidence="6 7">HYN0059</strain>
    </source>
</reference>
<feature type="signal peptide" evidence="4">
    <location>
        <begin position="1"/>
        <end position="17"/>
    </location>
</feature>
<accession>A0A2S1R1Y0</accession>
<keyword evidence="2" id="KW-0697">Rotamase</keyword>
<dbReference type="KEGG" id="falb:HYN59_16905"/>
<name>A0A2S1R1Y0_9FLAO</name>
<evidence type="ECO:0000256" key="4">
    <source>
        <dbReference type="SAM" id="SignalP"/>
    </source>
</evidence>
<sequence length="200" mass="22818">MKKITLILLSLVFFAFTDFDSVTERSPETYTAKFETTKGDFIIEVNRKWSPNAADRLYELIKDGYYDNTLFYRVVPDFVVQFGSTDTLKMKKWSTGVPDEEVLLGNKKGTISFARLGKDSRSADLFINLKDNTRLDTITFEGVKGFPAFGNVTKGMDVVEQLYSGYGDNTLEDENLYGDRELFKKAFPKLDGIKRAYLVK</sequence>
<dbReference type="PROSITE" id="PS50072">
    <property type="entry name" value="CSA_PPIASE_2"/>
    <property type="match status" value="1"/>
</dbReference>
<dbReference type="RefSeq" id="WP_108779403.1">
    <property type="nucleotide sequence ID" value="NZ_CP029186.1"/>
</dbReference>
<evidence type="ECO:0000256" key="3">
    <source>
        <dbReference type="ARBA" id="ARBA00023235"/>
    </source>
</evidence>
<dbReference type="InterPro" id="IPR044665">
    <property type="entry name" value="E_coli_cyclophilin_A-like"/>
</dbReference>
<keyword evidence="4" id="KW-0732">Signal</keyword>
<dbReference type="Pfam" id="PF00160">
    <property type="entry name" value="Pro_isomerase"/>
    <property type="match status" value="1"/>
</dbReference>
<keyword evidence="3 6" id="KW-0413">Isomerase</keyword>
<evidence type="ECO:0000313" key="6">
    <source>
        <dbReference type="EMBL" id="AWH86680.1"/>
    </source>
</evidence>
<dbReference type="InterPro" id="IPR029000">
    <property type="entry name" value="Cyclophilin-like_dom_sf"/>
</dbReference>
<proteinExistence type="predicted"/>